<dbReference type="Pfam" id="PF00100">
    <property type="entry name" value="Zona_pellucida"/>
    <property type="match status" value="1"/>
</dbReference>
<keyword evidence="1" id="KW-0732">Signal</keyword>
<dbReference type="CDD" id="cd00057">
    <property type="entry name" value="FA58C"/>
    <property type="match status" value="1"/>
</dbReference>
<dbReference type="PROSITE" id="PS50022">
    <property type="entry name" value="FA58C_3"/>
    <property type="match status" value="1"/>
</dbReference>
<accession>A0A9J7KUE6</accession>
<dbReference type="Gene3D" id="2.60.40.10">
    <property type="entry name" value="Immunoglobulins"/>
    <property type="match status" value="5"/>
</dbReference>
<evidence type="ECO:0000256" key="2">
    <source>
        <dbReference type="ARBA" id="ARBA00023157"/>
    </source>
</evidence>
<dbReference type="GO" id="GO:0009986">
    <property type="term" value="C:cell surface"/>
    <property type="evidence" value="ECO:0000318"/>
    <property type="project" value="GO_Central"/>
</dbReference>
<keyword evidence="2" id="KW-1015">Disulfide bond</keyword>
<dbReference type="InterPro" id="IPR042235">
    <property type="entry name" value="ZP-C_dom"/>
</dbReference>
<dbReference type="Gene3D" id="2.60.120.260">
    <property type="entry name" value="Galactose-binding domain-like"/>
    <property type="match status" value="1"/>
</dbReference>
<dbReference type="PANTHER" id="PTHR14002:SF43">
    <property type="entry name" value="DELTA-LIKE PROTEIN"/>
    <property type="match status" value="1"/>
</dbReference>
<dbReference type="SUPFAM" id="SSF49785">
    <property type="entry name" value="Galactose-binding domain-like"/>
    <property type="match status" value="1"/>
</dbReference>
<evidence type="ECO:0000313" key="7">
    <source>
        <dbReference type="Proteomes" id="UP000001554"/>
    </source>
</evidence>
<dbReference type="InterPro" id="IPR003961">
    <property type="entry name" value="FN3_dom"/>
</dbReference>
<reference evidence="7" key="1">
    <citation type="journal article" date="2020" name="Nat. Ecol. Evol.">
        <title>Deeply conserved synteny resolves early events in vertebrate evolution.</title>
        <authorList>
            <person name="Simakov O."/>
            <person name="Marletaz F."/>
            <person name="Yue J.X."/>
            <person name="O'Connell B."/>
            <person name="Jenkins J."/>
            <person name="Brandt A."/>
            <person name="Calef R."/>
            <person name="Tung C.H."/>
            <person name="Huang T.K."/>
            <person name="Schmutz J."/>
            <person name="Satoh N."/>
            <person name="Yu J.K."/>
            <person name="Putnam N.H."/>
            <person name="Green R.E."/>
            <person name="Rokhsar D.S."/>
        </authorList>
    </citation>
    <scope>NUCLEOTIDE SEQUENCE [LARGE SCALE GENOMIC DNA]</scope>
    <source>
        <strain evidence="7">S238N-H82</strain>
    </source>
</reference>
<keyword evidence="7" id="KW-1185">Reference proteome</keyword>
<organism evidence="7 8">
    <name type="scientific">Branchiostoma floridae</name>
    <name type="common">Florida lancelet</name>
    <name type="synonym">Amphioxus</name>
    <dbReference type="NCBI Taxonomy" id="7739"/>
    <lineage>
        <taxon>Eukaryota</taxon>
        <taxon>Metazoa</taxon>
        <taxon>Chordata</taxon>
        <taxon>Cephalochordata</taxon>
        <taxon>Leptocardii</taxon>
        <taxon>Amphioxiformes</taxon>
        <taxon>Branchiostomatidae</taxon>
        <taxon>Branchiostoma</taxon>
    </lineage>
</organism>
<evidence type="ECO:0000259" key="6">
    <source>
        <dbReference type="PROSITE" id="PS51034"/>
    </source>
</evidence>
<dbReference type="SMART" id="SM00241">
    <property type="entry name" value="ZP"/>
    <property type="match status" value="1"/>
</dbReference>
<dbReference type="Pfam" id="PF00041">
    <property type="entry name" value="fn3"/>
    <property type="match status" value="3"/>
</dbReference>
<dbReference type="CDD" id="cd00063">
    <property type="entry name" value="FN3"/>
    <property type="match status" value="3"/>
</dbReference>
<dbReference type="InterPro" id="IPR055355">
    <property type="entry name" value="ZP-C"/>
</dbReference>
<feature type="domain" description="Fibronectin type-III" evidence="5">
    <location>
        <begin position="254"/>
        <end position="347"/>
    </location>
</feature>
<sequence>MESGAIPDSSITASSFADGKPPKDARLNGNSAWVPENDRAGEWLQVDLGEMMRIDGAITQGHSGSWVTEYVLQYSADGTSFTTHVGSDGSDKIFTANADDSTPVANLLNNPVEARYMRFVVQSWSDSGIALKLEIWGCNTVPRLSGLTLEDVGLNLDNDDQTDDDQLTVSWEVVGNLPISRYSLSYSLGYSLSYSLSYSYPLDQEVGSPPTADATSATVPGLQADTDYIIRLTSFDDTDQPTGVVSGTFKTAPRLSGLTLDRAGINSLTVSWKVFGNLPTSSFILSYQLADGSDSSADLPTPPAAEDISATVSGLLVGREYTITLTSKDESSQTNAEISGTYKTAECDAGYDLSSDGTDCFVSVISALTLKMAGVDDLEVSWTKAAGAQIDSYSLSYEPADGTGTSEELNSAPEPGDISATVSGLLPYTRYILTLNSTDPDRQNGHTIGTFRTESVISGLTLIRAGIDDLEVSWTKDASAQIDSYSLSYEPADGTGTSVDLNSAPGADDISATVPGLLPYTSYVITLTSSDQGRENGVIVGTFRTESVISDLTLDGGGMDQLVVSWGKAQGSQISRYSLSYRPVDGTGSYRDRELDPPAADATSATVSGLLPGISYTITLTSFQPLGNAGRRKRSEQDRQNGVITRTFRTESAVVNVECAEGNMTISIPRVALSGVDVGSMHLLDTSCVASVDVDWVTLETHLEECGTRRQISGEDKFIFSNEAIADEVTDSSGAVIYQGVSLPFQCEFLRQFDITQGGDIMFVIPPPRFEIIDAEGEMTLEMRTYKSPDFGASYKSTDFPIKVTPDDRLNFGLSVTSPLDNVELFARDCVSTPSTDPNDSPRVDIIVDGCQVAETLEKDNERSNDTALYYTVAAFGFPNSIEQNLVKNENVLDRFASVVAGEECLLRSHS</sequence>
<dbReference type="InterPro" id="IPR013783">
    <property type="entry name" value="Ig-like_fold"/>
</dbReference>
<dbReference type="PANTHER" id="PTHR14002">
    <property type="entry name" value="ENDOGLIN/TGF-BETA RECEPTOR TYPE III"/>
    <property type="match status" value="1"/>
</dbReference>
<dbReference type="PROSITE" id="PS50853">
    <property type="entry name" value="FN3"/>
    <property type="match status" value="4"/>
</dbReference>
<feature type="domain" description="Fibronectin type-III" evidence="5">
    <location>
        <begin position="152"/>
        <end position="252"/>
    </location>
</feature>
<evidence type="ECO:0000313" key="8">
    <source>
        <dbReference type="RefSeq" id="XP_035670272.1"/>
    </source>
</evidence>
<evidence type="ECO:0000259" key="5">
    <source>
        <dbReference type="PROSITE" id="PS50853"/>
    </source>
</evidence>
<evidence type="ECO:0000259" key="4">
    <source>
        <dbReference type="PROSITE" id="PS50022"/>
    </source>
</evidence>
<dbReference type="Pfam" id="PF00754">
    <property type="entry name" value="F5_F8_type_C"/>
    <property type="match status" value="1"/>
</dbReference>
<dbReference type="InterPro" id="IPR055356">
    <property type="entry name" value="ZP-N"/>
</dbReference>
<protein>
    <submittedName>
        <fullName evidence="8">Fibronectin-like</fullName>
    </submittedName>
</protein>
<feature type="domain" description="ZP" evidence="6">
    <location>
        <begin position="658"/>
        <end position="911"/>
    </location>
</feature>
<feature type="domain" description="Fibronectin type-III" evidence="5">
    <location>
        <begin position="364"/>
        <end position="453"/>
    </location>
</feature>
<dbReference type="AlphaFoldDB" id="A0A9J7KUE6"/>
<dbReference type="Proteomes" id="UP000001554">
    <property type="component" value="Chromosome 3"/>
</dbReference>
<dbReference type="SMART" id="SM00060">
    <property type="entry name" value="FN3"/>
    <property type="match status" value="5"/>
</dbReference>
<feature type="region of interest" description="Disordered" evidence="3">
    <location>
        <begin position="1"/>
        <end position="34"/>
    </location>
</feature>
<proteinExistence type="predicted"/>
<feature type="domain" description="F5/8 type C" evidence="4">
    <location>
        <begin position="1"/>
        <end position="138"/>
    </location>
</feature>
<dbReference type="InterPro" id="IPR001507">
    <property type="entry name" value="ZP_dom"/>
</dbReference>
<evidence type="ECO:0000256" key="3">
    <source>
        <dbReference type="SAM" id="MobiDB-lite"/>
    </source>
</evidence>
<name>A0A9J7KUE6_BRAFL</name>
<dbReference type="InterPro" id="IPR000421">
    <property type="entry name" value="FA58C"/>
</dbReference>
<evidence type="ECO:0000256" key="1">
    <source>
        <dbReference type="ARBA" id="ARBA00022729"/>
    </source>
</evidence>
<dbReference type="GO" id="GO:0005615">
    <property type="term" value="C:extracellular space"/>
    <property type="evidence" value="ECO:0000318"/>
    <property type="project" value="GO_Central"/>
</dbReference>
<dbReference type="Gene3D" id="2.60.40.3210">
    <property type="entry name" value="Zona pellucida, ZP-N domain"/>
    <property type="match status" value="1"/>
</dbReference>
<dbReference type="GeneID" id="118411887"/>
<dbReference type="PROSITE" id="PS51034">
    <property type="entry name" value="ZP_2"/>
    <property type="match status" value="1"/>
</dbReference>
<feature type="domain" description="Fibronectin type-III" evidence="5">
    <location>
        <begin position="456"/>
        <end position="556"/>
    </location>
</feature>
<dbReference type="KEGG" id="bfo:118411887"/>
<reference evidence="8" key="2">
    <citation type="submission" date="2025-08" db="UniProtKB">
        <authorList>
            <consortium name="RefSeq"/>
        </authorList>
    </citation>
    <scope>IDENTIFICATION</scope>
    <source>
        <strain evidence="8">S238N-H82</strain>
        <tissue evidence="8">Testes</tissue>
    </source>
</reference>
<dbReference type="InterPro" id="IPR008979">
    <property type="entry name" value="Galactose-bd-like_sf"/>
</dbReference>
<dbReference type="SMART" id="SM00231">
    <property type="entry name" value="FA58C"/>
    <property type="match status" value="1"/>
</dbReference>
<dbReference type="SUPFAM" id="SSF49265">
    <property type="entry name" value="Fibronectin type III"/>
    <property type="match status" value="3"/>
</dbReference>
<gene>
    <name evidence="8" type="primary">LOC118411887</name>
</gene>
<dbReference type="RefSeq" id="XP_035670272.1">
    <property type="nucleotide sequence ID" value="XM_035814379.1"/>
</dbReference>
<dbReference type="Gene3D" id="2.60.40.4100">
    <property type="entry name" value="Zona pellucida, ZP-C domain"/>
    <property type="match status" value="1"/>
</dbReference>
<dbReference type="InterPro" id="IPR036116">
    <property type="entry name" value="FN3_sf"/>
</dbReference>
<dbReference type="Pfam" id="PF23344">
    <property type="entry name" value="ZP-N"/>
    <property type="match status" value="1"/>
</dbReference>